<evidence type="ECO:0000313" key="2">
    <source>
        <dbReference type="EMBL" id="TNN50053.1"/>
    </source>
</evidence>
<feature type="compositionally biased region" description="Basic residues" evidence="1">
    <location>
        <begin position="7"/>
        <end position="20"/>
    </location>
</feature>
<accession>A0A4Z2GAS2</accession>
<sequence>MGEKRSGARVRKRRRRRRGRGSSEMAIFQRRPSEGDLPPLTVGGDVGGAAAVAVGGLRSLDVQCQVGLEVLSNHRVDGHQAEHAGLADAALRVVVALRRDTQAASGKRGRSLKRVQRTRKHLQGQGEEFTVSRYERCTRAEESRDDVRQQLQQGVLGVAFNDFGLHLDGRQVDGVVGRLHNGTQHLDALLRVDGAGQGGGRLFGRTHHLEKHHRG</sequence>
<keyword evidence="3" id="KW-1185">Reference proteome</keyword>
<feature type="compositionally biased region" description="Basic residues" evidence="1">
    <location>
        <begin position="107"/>
        <end position="122"/>
    </location>
</feature>
<feature type="region of interest" description="Disordered" evidence="1">
    <location>
        <begin position="1"/>
        <end position="39"/>
    </location>
</feature>
<organism evidence="2 3">
    <name type="scientific">Liparis tanakae</name>
    <name type="common">Tanaka's snailfish</name>
    <dbReference type="NCBI Taxonomy" id="230148"/>
    <lineage>
        <taxon>Eukaryota</taxon>
        <taxon>Metazoa</taxon>
        <taxon>Chordata</taxon>
        <taxon>Craniata</taxon>
        <taxon>Vertebrata</taxon>
        <taxon>Euteleostomi</taxon>
        <taxon>Actinopterygii</taxon>
        <taxon>Neopterygii</taxon>
        <taxon>Teleostei</taxon>
        <taxon>Neoteleostei</taxon>
        <taxon>Acanthomorphata</taxon>
        <taxon>Eupercaria</taxon>
        <taxon>Perciformes</taxon>
        <taxon>Cottioidei</taxon>
        <taxon>Cottales</taxon>
        <taxon>Liparidae</taxon>
        <taxon>Liparis</taxon>
    </lineage>
</organism>
<evidence type="ECO:0000256" key="1">
    <source>
        <dbReference type="SAM" id="MobiDB-lite"/>
    </source>
</evidence>
<comment type="caution">
    <text evidence="2">The sequence shown here is derived from an EMBL/GenBank/DDBJ whole genome shotgun (WGS) entry which is preliminary data.</text>
</comment>
<dbReference type="AlphaFoldDB" id="A0A4Z2GAS2"/>
<protein>
    <submittedName>
        <fullName evidence="2">Uncharacterized protein</fullName>
    </submittedName>
</protein>
<dbReference type="EMBL" id="SRLO01000632">
    <property type="protein sequence ID" value="TNN50053.1"/>
    <property type="molecule type" value="Genomic_DNA"/>
</dbReference>
<reference evidence="2 3" key="1">
    <citation type="submission" date="2019-03" db="EMBL/GenBank/DDBJ databases">
        <title>First draft genome of Liparis tanakae, snailfish: a comprehensive survey of snailfish specific genes.</title>
        <authorList>
            <person name="Kim W."/>
            <person name="Song I."/>
            <person name="Jeong J.-H."/>
            <person name="Kim D."/>
            <person name="Kim S."/>
            <person name="Ryu S."/>
            <person name="Song J.Y."/>
            <person name="Lee S.K."/>
        </authorList>
    </citation>
    <scope>NUCLEOTIDE SEQUENCE [LARGE SCALE GENOMIC DNA]</scope>
    <source>
        <tissue evidence="2">Muscle</tissue>
    </source>
</reference>
<evidence type="ECO:0000313" key="3">
    <source>
        <dbReference type="Proteomes" id="UP000314294"/>
    </source>
</evidence>
<dbReference type="Proteomes" id="UP000314294">
    <property type="component" value="Unassembled WGS sequence"/>
</dbReference>
<name>A0A4Z2GAS2_9TELE</name>
<proteinExistence type="predicted"/>
<feature type="region of interest" description="Disordered" evidence="1">
    <location>
        <begin position="105"/>
        <end position="127"/>
    </location>
</feature>
<gene>
    <name evidence="2" type="ORF">EYF80_039731</name>
</gene>